<dbReference type="InterPro" id="IPR015032">
    <property type="entry name" value="ThsB__TIR-like_domain"/>
</dbReference>
<comment type="caution">
    <text evidence="2">The sequence shown here is derived from an EMBL/GenBank/DDBJ whole genome shotgun (WGS) entry which is preliminary data.</text>
</comment>
<reference evidence="2" key="2">
    <citation type="submission" date="2023-01" db="EMBL/GenBank/DDBJ databases">
        <authorList>
            <person name="Uljanovas D."/>
        </authorList>
    </citation>
    <scope>NUCLEOTIDE SEQUENCE</scope>
    <source>
        <strain evidence="2">S41</strain>
    </source>
</reference>
<dbReference type="EMBL" id="JAQJJG010000001">
    <property type="protein sequence ID" value="MDN5122342.1"/>
    <property type="molecule type" value="Genomic_DNA"/>
</dbReference>
<evidence type="ECO:0000259" key="1">
    <source>
        <dbReference type="Pfam" id="PF08937"/>
    </source>
</evidence>
<dbReference type="Proteomes" id="UP001170364">
    <property type="component" value="Unassembled WGS sequence"/>
</dbReference>
<sequence>MSKDYKVFISHSWQYSNDLMSLRRLLNERGYFNVSFEEVPKDEPIDSLNATYIKMRLSQKIDNSDIVIGLAGIYASYSYWMEWELSKAKSLGKPIIGVIPWGQERISTTVSSKSIVDVRWNTESIVNAIRQHAK</sequence>
<feature type="domain" description="Thoeris protein ThsB TIR-like" evidence="1">
    <location>
        <begin position="8"/>
        <end position="104"/>
    </location>
</feature>
<gene>
    <name evidence="2" type="ORF">PJV93_00320</name>
</gene>
<protein>
    <submittedName>
        <fullName evidence="2">TIR domain-containing protein</fullName>
    </submittedName>
</protein>
<dbReference type="Gene3D" id="3.40.50.9200">
    <property type="entry name" value="Hypothetical protein MTH538"/>
    <property type="match status" value="1"/>
</dbReference>
<dbReference type="Pfam" id="PF08937">
    <property type="entry name" value="ThsB_TIR"/>
    <property type="match status" value="1"/>
</dbReference>
<dbReference type="SUPFAM" id="SSF52206">
    <property type="entry name" value="Hypothetical protein MTH538"/>
    <property type="match status" value="1"/>
</dbReference>
<name>A0AAW7Q7H7_9BACT</name>
<dbReference type="InterPro" id="IPR036490">
    <property type="entry name" value="ThsB_TIR-like_sf"/>
</dbReference>
<evidence type="ECO:0000313" key="3">
    <source>
        <dbReference type="Proteomes" id="UP001170364"/>
    </source>
</evidence>
<evidence type="ECO:0000313" key="2">
    <source>
        <dbReference type="EMBL" id="MDN5122342.1"/>
    </source>
</evidence>
<dbReference type="AlphaFoldDB" id="A0AAW7Q7H7"/>
<organism evidence="2 3">
    <name type="scientific">Aliarcobacter butzleri</name>
    <dbReference type="NCBI Taxonomy" id="28197"/>
    <lineage>
        <taxon>Bacteria</taxon>
        <taxon>Pseudomonadati</taxon>
        <taxon>Campylobacterota</taxon>
        <taxon>Epsilonproteobacteria</taxon>
        <taxon>Campylobacterales</taxon>
        <taxon>Arcobacteraceae</taxon>
        <taxon>Aliarcobacter</taxon>
    </lineage>
</organism>
<dbReference type="RefSeq" id="WP_301369648.1">
    <property type="nucleotide sequence ID" value="NZ_JAQJJF010000007.1"/>
</dbReference>
<reference evidence="2" key="1">
    <citation type="journal article" date="2023" name="Microorganisms">
        <title>Genomic Characterization of Arcobacter butzleri Strains Isolated from Various Sources in Lithuania.</title>
        <authorList>
            <person name="Uljanovas D."/>
            <person name="Golz G."/>
            <person name="Fleischmann S."/>
            <person name="Kudirkiene E."/>
            <person name="Kasetiene N."/>
            <person name="Grineviciene A."/>
            <person name="Tamuleviciene E."/>
            <person name="Aksomaitiene J."/>
            <person name="Alter T."/>
            <person name="Malakauskas M."/>
        </authorList>
    </citation>
    <scope>NUCLEOTIDE SEQUENCE</scope>
    <source>
        <strain evidence="2">S41</strain>
    </source>
</reference>
<proteinExistence type="predicted"/>
<accession>A0AAW7Q7H7</accession>